<evidence type="ECO:0000313" key="1">
    <source>
        <dbReference type="EMBL" id="MBW4465457.1"/>
    </source>
</evidence>
<organism evidence="1 2">
    <name type="scientific">Pegethrix bostrychoides GSE-TBD4-15B</name>
    <dbReference type="NCBI Taxonomy" id="2839662"/>
    <lineage>
        <taxon>Bacteria</taxon>
        <taxon>Bacillati</taxon>
        <taxon>Cyanobacteriota</taxon>
        <taxon>Cyanophyceae</taxon>
        <taxon>Oculatellales</taxon>
        <taxon>Oculatellaceae</taxon>
        <taxon>Pegethrix</taxon>
    </lineage>
</organism>
<comment type="caution">
    <text evidence="1">The sequence shown here is derived from an EMBL/GenBank/DDBJ whole genome shotgun (WGS) entry which is preliminary data.</text>
</comment>
<reference evidence="1" key="2">
    <citation type="journal article" date="2022" name="Microbiol. Resour. Announc.">
        <title>Metagenome Sequencing to Explore Phylogenomics of Terrestrial Cyanobacteria.</title>
        <authorList>
            <person name="Ward R.D."/>
            <person name="Stajich J.E."/>
            <person name="Johansen J.R."/>
            <person name="Huntemann M."/>
            <person name="Clum A."/>
            <person name="Foster B."/>
            <person name="Foster B."/>
            <person name="Roux S."/>
            <person name="Palaniappan K."/>
            <person name="Varghese N."/>
            <person name="Mukherjee S."/>
            <person name="Reddy T.B.K."/>
            <person name="Daum C."/>
            <person name="Copeland A."/>
            <person name="Chen I.A."/>
            <person name="Ivanova N.N."/>
            <person name="Kyrpides N.C."/>
            <person name="Shapiro N."/>
            <person name="Eloe-Fadrosh E.A."/>
            <person name="Pietrasiak N."/>
        </authorList>
    </citation>
    <scope>NUCLEOTIDE SEQUENCE</scope>
    <source>
        <strain evidence="1">GSE-TBD4-15B</strain>
    </source>
</reference>
<proteinExistence type="predicted"/>
<name>A0A951P9J9_9CYAN</name>
<gene>
    <name evidence="1" type="ORF">KME07_08450</name>
</gene>
<accession>A0A951P9J9</accession>
<evidence type="ECO:0000313" key="2">
    <source>
        <dbReference type="Proteomes" id="UP000707356"/>
    </source>
</evidence>
<dbReference type="AlphaFoldDB" id="A0A951P9J9"/>
<dbReference type="Proteomes" id="UP000707356">
    <property type="component" value="Unassembled WGS sequence"/>
</dbReference>
<reference evidence="1" key="1">
    <citation type="submission" date="2021-05" db="EMBL/GenBank/DDBJ databases">
        <authorList>
            <person name="Pietrasiak N."/>
            <person name="Ward R."/>
            <person name="Stajich J.E."/>
            <person name="Kurbessoian T."/>
        </authorList>
    </citation>
    <scope>NUCLEOTIDE SEQUENCE</scope>
    <source>
        <strain evidence="1">GSE-TBD4-15B</strain>
    </source>
</reference>
<dbReference type="EMBL" id="JAHHHV010000044">
    <property type="protein sequence ID" value="MBW4465457.1"/>
    <property type="molecule type" value="Genomic_DNA"/>
</dbReference>
<sequence length="92" mass="10672">MQTTDTTQSLVPDLVKDNWNFLEVWVDPMQSPPYILLLLGDKTKGCYVFDPAEHYGLVKAFQDYEEAQLWLLEDEYEPLEGRLSSSEIQESI</sequence>
<protein>
    <submittedName>
        <fullName evidence="1">Uncharacterized protein</fullName>
    </submittedName>
</protein>